<evidence type="ECO:0000313" key="1">
    <source>
        <dbReference type="EMBL" id="MBO9154837.1"/>
    </source>
</evidence>
<proteinExistence type="predicted"/>
<dbReference type="RefSeq" id="WP_209147951.1">
    <property type="nucleotide sequence ID" value="NZ_JAGHKP010000004.1"/>
</dbReference>
<name>A0ABS3YJL0_9BACT</name>
<keyword evidence="2" id="KW-1185">Reference proteome</keyword>
<accession>A0ABS3YJL0</accession>
<reference evidence="2" key="1">
    <citation type="submission" date="2021-03" db="EMBL/GenBank/DDBJ databases">
        <title>Assistant Professor.</title>
        <authorList>
            <person name="Huq M.A."/>
        </authorList>
    </citation>
    <scope>NUCLEOTIDE SEQUENCE [LARGE SCALE GENOMIC DNA]</scope>
    <source>
        <strain evidence="2">MAH-28</strain>
    </source>
</reference>
<evidence type="ECO:0000313" key="2">
    <source>
        <dbReference type="Proteomes" id="UP000679126"/>
    </source>
</evidence>
<sequence length="134" mass="14048">MKTLKLSFALIIAVLAVGVTYASKAGSRLTTRCFTAITVTNGVSPSSLTVDINTCAAAETAIITQGKIYLTAASVANSIDGENLCPPSDQRFCCVDLVEGDPQDPNFQLSALLDLGDGSAKRYVVSDVFCKPQP</sequence>
<organism evidence="1 2">
    <name type="scientific">Chitinophaga chungangae</name>
    <dbReference type="NCBI Taxonomy" id="2821488"/>
    <lineage>
        <taxon>Bacteria</taxon>
        <taxon>Pseudomonadati</taxon>
        <taxon>Bacteroidota</taxon>
        <taxon>Chitinophagia</taxon>
        <taxon>Chitinophagales</taxon>
        <taxon>Chitinophagaceae</taxon>
        <taxon>Chitinophaga</taxon>
    </lineage>
</organism>
<protein>
    <submittedName>
        <fullName evidence="1">Uncharacterized protein</fullName>
    </submittedName>
</protein>
<dbReference type="Proteomes" id="UP000679126">
    <property type="component" value="Unassembled WGS sequence"/>
</dbReference>
<gene>
    <name evidence="1" type="ORF">J7I43_21595</name>
</gene>
<dbReference type="EMBL" id="JAGHKP010000004">
    <property type="protein sequence ID" value="MBO9154837.1"/>
    <property type="molecule type" value="Genomic_DNA"/>
</dbReference>
<comment type="caution">
    <text evidence="1">The sequence shown here is derived from an EMBL/GenBank/DDBJ whole genome shotgun (WGS) entry which is preliminary data.</text>
</comment>